<feature type="domain" description="CBM2" evidence="13">
    <location>
        <begin position="550"/>
        <end position="641"/>
    </location>
</feature>
<dbReference type="InterPro" id="IPR018208">
    <property type="entry name" value="GH11_AS_1"/>
</dbReference>
<dbReference type="PROSITE" id="PS51761">
    <property type="entry name" value="GH11_3"/>
    <property type="match status" value="1"/>
</dbReference>
<dbReference type="PROSITE" id="PS00776">
    <property type="entry name" value="GH11_1"/>
    <property type="match status" value="1"/>
</dbReference>
<feature type="domain" description="NodB homology" evidence="14">
    <location>
        <begin position="355"/>
        <end position="531"/>
    </location>
</feature>
<dbReference type="EMBL" id="BONF01000019">
    <property type="protein sequence ID" value="GIF82350.1"/>
    <property type="molecule type" value="Genomic_DNA"/>
</dbReference>
<keyword evidence="6 10" id="KW-0378">Hydrolase</keyword>
<proteinExistence type="inferred from homology"/>
<sequence>MRDAPARPRGRHGRGRLLLGAACAAALALTGVLPAVTAHADTTVTTNQTGTDNGYYFSFWKDSGNVSMTMGAGGQYSTQWSNVNNFVAGKGWKPGTRRAVTYSGSFNPSGNAYLTLYGWTRGPLIEYYIVDNWGTYRPTGTFMGTVTSDGGTYDIYRTQRVNQPSIEGTATFYQYWSVRQQKRTGGTITAGNHFDAWASKGMNLGSHDYQILATEGYQSSGNSNITLAEGSGGGGGGGGGGSSGCTVSVSRADEWSDRFNVNLAVSGSSDWTVSIGLNGGQSLQSSWNASVTGSTGTLTARPNGSGNNFGITLYKNGNNTTPTASCSAAGGGGGNPTPSPTPTGGGGGGSSCSAGYVGLTFDDGPNTGTSNQLISTLRQYNATATMFPTGSNAQASASLMQAYRSAGLQIGNHSWDHPHLVNMSASDIQSQLTRTQQAIQQTAGVTPNLFRPPYGETNSTLQSIESQLGLREIIWDVDSQDWNNASASSIRQAASRLTNGQIILMHDWPANTVQALPGILQDLQARNLCTGHISASTGRAVAPSGSGGGGGGGGGSCTVSVSRADEWSDRFNVNLAVSGSSTWTVTIRLNGSQSLQSSWNASVTGSTGTLTARPNGSGNNFGITLYKNGNTTTPTATCAAS</sequence>
<feature type="signal peptide" evidence="12">
    <location>
        <begin position="1"/>
        <end position="40"/>
    </location>
</feature>
<dbReference type="PROSITE" id="PS51677">
    <property type="entry name" value="NODB"/>
    <property type="match status" value="1"/>
</dbReference>
<dbReference type="GO" id="GO:0031176">
    <property type="term" value="F:endo-1,4-beta-xylanase activity"/>
    <property type="evidence" value="ECO:0007669"/>
    <property type="project" value="UniProtKB-UniRule"/>
</dbReference>
<evidence type="ECO:0000256" key="2">
    <source>
        <dbReference type="ARBA" id="ARBA00004851"/>
    </source>
</evidence>
<feature type="chain" id="PRO_5035153439" description="endo-1,4-beta-xylanase" evidence="12">
    <location>
        <begin position="41"/>
        <end position="641"/>
    </location>
</feature>
<dbReference type="InterPro" id="IPR013319">
    <property type="entry name" value="GH11/12"/>
</dbReference>
<dbReference type="InterPro" id="IPR001919">
    <property type="entry name" value="CBD2"/>
</dbReference>
<dbReference type="FunFam" id="2.60.120.180:FF:000001">
    <property type="entry name" value="Endo-1,4-beta-xylanase"/>
    <property type="match status" value="1"/>
</dbReference>
<evidence type="ECO:0000256" key="7">
    <source>
        <dbReference type="ARBA" id="ARBA00023277"/>
    </source>
</evidence>
<keyword evidence="7 10" id="KW-0119">Carbohydrate metabolism</keyword>
<dbReference type="GO" id="GO:0030247">
    <property type="term" value="F:polysaccharide binding"/>
    <property type="evidence" value="ECO:0007669"/>
    <property type="project" value="UniProtKB-UniRule"/>
</dbReference>
<dbReference type="GO" id="GO:0016810">
    <property type="term" value="F:hydrolase activity, acting on carbon-nitrogen (but not peptide) bonds"/>
    <property type="evidence" value="ECO:0007669"/>
    <property type="project" value="InterPro"/>
</dbReference>
<gene>
    <name evidence="16" type="ORF">Cba03nite_36990</name>
</gene>
<dbReference type="PRINTS" id="PR00911">
    <property type="entry name" value="GLHYDRLASE11"/>
</dbReference>
<dbReference type="AlphaFoldDB" id="A0A8J3JNZ3"/>
<feature type="active site" description="Nucleophile" evidence="10">
    <location>
        <position position="126"/>
    </location>
</feature>
<dbReference type="Gene3D" id="2.60.120.180">
    <property type="match status" value="1"/>
</dbReference>
<dbReference type="CDD" id="cd10953">
    <property type="entry name" value="CE4_SlAXE_like"/>
    <property type="match status" value="1"/>
</dbReference>
<dbReference type="GO" id="GO:0045493">
    <property type="term" value="P:xylan catabolic process"/>
    <property type="evidence" value="ECO:0007669"/>
    <property type="project" value="UniProtKB-UniRule"/>
</dbReference>
<evidence type="ECO:0000256" key="10">
    <source>
        <dbReference type="PROSITE-ProRule" id="PRU01097"/>
    </source>
</evidence>
<keyword evidence="12" id="KW-0732">Signal</keyword>
<comment type="similarity">
    <text evidence="3 10">Belongs to the glycosyl hydrolase 11 (cellulase G) family.</text>
</comment>
<evidence type="ECO:0000256" key="9">
    <source>
        <dbReference type="ARBA" id="ARBA00023326"/>
    </source>
</evidence>
<dbReference type="PROSITE" id="PS00777">
    <property type="entry name" value="GH11_2"/>
    <property type="match status" value="1"/>
</dbReference>
<comment type="catalytic activity">
    <reaction evidence="1 10">
        <text>Endohydrolysis of (1-&gt;4)-beta-D-xylosidic linkages in xylans.</text>
        <dbReference type="EC" id="3.2.1.8"/>
    </reaction>
</comment>
<dbReference type="InterPro" id="IPR011330">
    <property type="entry name" value="Glyco_hydro/deAcase_b/a-brl"/>
</dbReference>
<dbReference type="SUPFAM" id="SSF88713">
    <property type="entry name" value="Glycoside hydrolase/deacetylase"/>
    <property type="match status" value="1"/>
</dbReference>
<feature type="domain" description="CBM2" evidence="13">
    <location>
        <begin position="238"/>
        <end position="329"/>
    </location>
</feature>
<dbReference type="PANTHER" id="PTHR46828:SF2">
    <property type="entry name" value="ENDO-1,4-BETA-XYLANASE A-RELATED"/>
    <property type="match status" value="1"/>
</dbReference>
<evidence type="ECO:0000313" key="17">
    <source>
        <dbReference type="Proteomes" id="UP000601223"/>
    </source>
</evidence>
<reference evidence="16 17" key="1">
    <citation type="submission" date="2021-01" db="EMBL/GenBank/DDBJ databases">
        <title>Whole genome shotgun sequence of Catellatospora bangladeshensis NBRC 107357.</title>
        <authorList>
            <person name="Komaki H."/>
            <person name="Tamura T."/>
        </authorList>
    </citation>
    <scope>NUCLEOTIDE SEQUENCE [LARGE SCALE GENOMIC DNA]</scope>
    <source>
        <strain evidence="16 17">NBRC 107357</strain>
    </source>
</reference>
<evidence type="ECO:0000256" key="6">
    <source>
        <dbReference type="ARBA" id="ARBA00022801"/>
    </source>
</evidence>
<comment type="pathway">
    <text evidence="2 10">Glycan degradation; xylan degradation.</text>
</comment>
<dbReference type="InterPro" id="IPR008965">
    <property type="entry name" value="CBM2/CBM3_carb-bd_dom_sf"/>
</dbReference>
<evidence type="ECO:0000256" key="4">
    <source>
        <dbReference type="ARBA" id="ARBA00012590"/>
    </source>
</evidence>
<dbReference type="InterPro" id="IPR001137">
    <property type="entry name" value="Glyco_hydro_11"/>
</dbReference>
<dbReference type="SUPFAM" id="SSF49899">
    <property type="entry name" value="Concanavalin A-like lectins/glucanases"/>
    <property type="match status" value="1"/>
</dbReference>
<dbReference type="PANTHER" id="PTHR46828">
    <property type="entry name" value="ENDO-1,4-BETA-XYLANASE A-RELATED"/>
    <property type="match status" value="1"/>
</dbReference>
<keyword evidence="8 10" id="KW-0326">Glycosidase</keyword>
<evidence type="ECO:0000256" key="1">
    <source>
        <dbReference type="ARBA" id="ARBA00000681"/>
    </source>
</evidence>
<dbReference type="InterPro" id="IPR033123">
    <property type="entry name" value="GH11_dom"/>
</dbReference>
<dbReference type="UniPathway" id="UPA00114"/>
<feature type="region of interest" description="Disordered" evidence="11">
    <location>
        <begin position="325"/>
        <end position="350"/>
    </location>
</feature>
<dbReference type="InterPro" id="IPR012291">
    <property type="entry name" value="CBM2_carb-bd_dom_sf"/>
</dbReference>
<evidence type="ECO:0000313" key="16">
    <source>
        <dbReference type="EMBL" id="GIF82350.1"/>
    </source>
</evidence>
<dbReference type="SMART" id="SM00637">
    <property type="entry name" value="CBD_II"/>
    <property type="match status" value="2"/>
</dbReference>
<dbReference type="Proteomes" id="UP000601223">
    <property type="component" value="Unassembled WGS sequence"/>
</dbReference>
<comment type="caution">
    <text evidence="16">The sequence shown here is derived from an EMBL/GenBank/DDBJ whole genome shotgun (WGS) entry which is preliminary data.</text>
</comment>
<dbReference type="Gene3D" id="2.60.40.290">
    <property type="match status" value="2"/>
</dbReference>
<feature type="active site" description="Proton donor" evidence="10">
    <location>
        <position position="215"/>
    </location>
</feature>
<name>A0A8J3JNZ3_9ACTN</name>
<evidence type="ECO:0000256" key="8">
    <source>
        <dbReference type="ARBA" id="ARBA00023295"/>
    </source>
</evidence>
<evidence type="ECO:0000259" key="13">
    <source>
        <dbReference type="PROSITE" id="PS51173"/>
    </source>
</evidence>
<feature type="domain" description="GH11" evidence="15">
    <location>
        <begin position="43"/>
        <end position="228"/>
    </location>
</feature>
<keyword evidence="9 10" id="KW-0624">Polysaccharide degradation</keyword>
<evidence type="ECO:0000256" key="5">
    <source>
        <dbReference type="ARBA" id="ARBA00022651"/>
    </source>
</evidence>
<dbReference type="Gene3D" id="3.20.20.370">
    <property type="entry name" value="Glycoside hydrolase/deacetylase"/>
    <property type="match status" value="1"/>
</dbReference>
<dbReference type="InterPro" id="IPR033119">
    <property type="entry name" value="GH11_AS_2"/>
</dbReference>
<protein>
    <recommendedName>
        <fullName evidence="4 10">endo-1,4-beta-xylanase</fullName>
        <ecNumber evidence="4 10">3.2.1.8</ecNumber>
    </recommendedName>
</protein>
<evidence type="ECO:0000259" key="14">
    <source>
        <dbReference type="PROSITE" id="PS51677"/>
    </source>
</evidence>
<dbReference type="Pfam" id="PF00457">
    <property type="entry name" value="Glyco_hydro_11"/>
    <property type="match status" value="1"/>
</dbReference>
<keyword evidence="17" id="KW-1185">Reference proteome</keyword>
<evidence type="ECO:0000256" key="12">
    <source>
        <dbReference type="SAM" id="SignalP"/>
    </source>
</evidence>
<dbReference type="InterPro" id="IPR002509">
    <property type="entry name" value="NODB_dom"/>
</dbReference>
<keyword evidence="5 10" id="KW-0858">Xylan degradation</keyword>
<dbReference type="EC" id="3.2.1.8" evidence="4 10"/>
<accession>A0A8J3JNZ3</accession>
<dbReference type="InterPro" id="IPR013320">
    <property type="entry name" value="ConA-like_dom_sf"/>
</dbReference>
<evidence type="ECO:0000259" key="15">
    <source>
        <dbReference type="PROSITE" id="PS51761"/>
    </source>
</evidence>
<organism evidence="16 17">
    <name type="scientific">Catellatospora bangladeshensis</name>
    <dbReference type="NCBI Taxonomy" id="310355"/>
    <lineage>
        <taxon>Bacteria</taxon>
        <taxon>Bacillati</taxon>
        <taxon>Actinomycetota</taxon>
        <taxon>Actinomycetes</taxon>
        <taxon>Micromonosporales</taxon>
        <taxon>Micromonosporaceae</taxon>
        <taxon>Catellatospora</taxon>
    </lineage>
</organism>
<evidence type="ECO:0000256" key="11">
    <source>
        <dbReference type="SAM" id="MobiDB-lite"/>
    </source>
</evidence>
<dbReference type="PROSITE" id="PS51173">
    <property type="entry name" value="CBM2"/>
    <property type="match status" value="2"/>
</dbReference>
<dbReference type="SUPFAM" id="SSF49384">
    <property type="entry name" value="Carbohydrate-binding domain"/>
    <property type="match status" value="2"/>
</dbReference>
<dbReference type="Pfam" id="PF01522">
    <property type="entry name" value="Polysacc_deac_1"/>
    <property type="match status" value="1"/>
</dbReference>
<dbReference type="RefSeq" id="WP_346111054.1">
    <property type="nucleotide sequence ID" value="NZ_BONF01000019.1"/>
</dbReference>
<evidence type="ECO:0000256" key="3">
    <source>
        <dbReference type="ARBA" id="ARBA00007792"/>
    </source>
</evidence>